<dbReference type="Proteomes" id="UP000095614">
    <property type="component" value="Unassembled WGS sequence"/>
</dbReference>
<accession>A0A174MEM4</accession>
<evidence type="ECO:0000313" key="6">
    <source>
        <dbReference type="Proteomes" id="UP000466952"/>
    </source>
</evidence>
<dbReference type="Proteomes" id="UP000466952">
    <property type="component" value="Unassembled WGS sequence"/>
</dbReference>
<dbReference type="EMBL" id="CZAF01000009">
    <property type="protein sequence ID" value="CUP33796.1"/>
    <property type="molecule type" value="Genomic_DNA"/>
</dbReference>
<feature type="signal peptide" evidence="2">
    <location>
        <begin position="1"/>
        <end position="19"/>
    </location>
</feature>
<evidence type="ECO:0000313" key="4">
    <source>
        <dbReference type="EMBL" id="KAB4215346.1"/>
    </source>
</evidence>
<dbReference type="InterPro" id="IPR011659">
    <property type="entry name" value="WD40"/>
</dbReference>
<evidence type="ECO:0000313" key="5">
    <source>
        <dbReference type="Proteomes" id="UP000095614"/>
    </source>
</evidence>
<evidence type="ECO:0000313" key="3">
    <source>
        <dbReference type="EMBL" id="CUP33796.1"/>
    </source>
</evidence>
<dbReference type="Pfam" id="PF07676">
    <property type="entry name" value="PD40"/>
    <property type="match status" value="2"/>
</dbReference>
<feature type="chain" id="PRO_5041525083" evidence="2">
    <location>
        <begin position="20"/>
        <end position="491"/>
    </location>
</feature>
<organism evidence="3 5">
    <name type="scientific">Bacteroides uniformis</name>
    <dbReference type="NCBI Taxonomy" id="820"/>
    <lineage>
        <taxon>Bacteria</taxon>
        <taxon>Pseudomonadati</taxon>
        <taxon>Bacteroidota</taxon>
        <taxon>Bacteroidia</taxon>
        <taxon>Bacteroidales</taxon>
        <taxon>Bacteroidaceae</taxon>
        <taxon>Bacteroides</taxon>
    </lineage>
</organism>
<reference evidence="3 5" key="1">
    <citation type="submission" date="2015-09" db="EMBL/GenBank/DDBJ databases">
        <authorList>
            <consortium name="Pathogen Informatics"/>
        </authorList>
    </citation>
    <scope>NUCLEOTIDE SEQUENCE [LARGE SCALE GENOMIC DNA]</scope>
    <source>
        <strain evidence="3 5">2789STDY5834847</strain>
    </source>
</reference>
<keyword evidence="2" id="KW-0732">Signal</keyword>
<evidence type="ECO:0000256" key="1">
    <source>
        <dbReference type="ARBA" id="ARBA00009820"/>
    </source>
</evidence>
<dbReference type="PANTHER" id="PTHR36842">
    <property type="entry name" value="PROTEIN TOLB HOMOLOG"/>
    <property type="match status" value="1"/>
</dbReference>
<dbReference type="PROSITE" id="PS51257">
    <property type="entry name" value="PROKAR_LIPOPROTEIN"/>
    <property type="match status" value="1"/>
</dbReference>
<dbReference type="InterPro" id="IPR011042">
    <property type="entry name" value="6-blade_b-propeller_TolB-like"/>
</dbReference>
<proteinExistence type="inferred from homology"/>
<dbReference type="EMBL" id="WCTR01000002">
    <property type="protein sequence ID" value="KAB4215346.1"/>
    <property type="molecule type" value="Genomic_DNA"/>
</dbReference>
<name>A0A174MEM4_BACUN</name>
<dbReference type="RefSeq" id="WP_005834404.1">
    <property type="nucleotide sequence ID" value="NZ_CAXVKF010000010.1"/>
</dbReference>
<dbReference type="AlphaFoldDB" id="A0A174MEM4"/>
<comment type="similarity">
    <text evidence="1">Belongs to the TolB family.</text>
</comment>
<dbReference type="PANTHER" id="PTHR36842:SF1">
    <property type="entry name" value="PROTEIN TOLB"/>
    <property type="match status" value="1"/>
</dbReference>
<dbReference type="SUPFAM" id="SSF82171">
    <property type="entry name" value="DPP6 N-terminal domain-like"/>
    <property type="match status" value="1"/>
</dbReference>
<reference evidence="4 6" key="2">
    <citation type="journal article" date="2019" name="Nat. Med.">
        <title>A library of human gut bacterial isolates paired with longitudinal multiomics data enables mechanistic microbiome research.</title>
        <authorList>
            <person name="Poyet M."/>
            <person name="Groussin M."/>
            <person name="Gibbons S.M."/>
            <person name="Avila-Pacheco J."/>
            <person name="Jiang X."/>
            <person name="Kearney S.M."/>
            <person name="Perrotta A.R."/>
            <person name="Berdy B."/>
            <person name="Zhao S."/>
            <person name="Lieberman T.D."/>
            <person name="Swanson P.K."/>
            <person name="Smith M."/>
            <person name="Roesemann S."/>
            <person name="Alexander J.E."/>
            <person name="Rich S.A."/>
            <person name="Livny J."/>
            <person name="Vlamakis H."/>
            <person name="Clish C."/>
            <person name="Bullock K."/>
            <person name="Deik A."/>
            <person name="Scott J."/>
            <person name="Pierce K.A."/>
            <person name="Xavier R.J."/>
            <person name="Alm E.J."/>
        </authorList>
    </citation>
    <scope>NUCLEOTIDE SEQUENCE [LARGE SCALE GENOMIC DNA]</scope>
    <source>
        <strain evidence="4 6">BIOML-A11</strain>
    </source>
</reference>
<protein>
    <submittedName>
        <fullName evidence="3">Putative cytochrome c binding protein</fullName>
    </submittedName>
</protein>
<evidence type="ECO:0000256" key="2">
    <source>
        <dbReference type="SAM" id="SignalP"/>
    </source>
</evidence>
<dbReference type="OrthoDB" id="1117425at2"/>
<sequence length="491" mass="55753">MKTRILTYLPTLISCLLLAACSQNVHIDRHTSCRPPISPDYTEVTLPPNMAPPCFSLPDSCHASRLRAIYRAGDEETTVTTRNGQIAISPSKWKRLVDAASTITVRLQAQRGDKWEEYAPFHLYIAKEKIDPYIAYRLIEPGYETWNEMGIYQRCLENYEETAILTNKMTGYGCMNCHSFCGQNPEKMLFHLRSDYGGTYIIEEGQIKKLNTKTPQTISALVYPSWHPSGNFVAFSVNDTKQMFHTTDPNRVEVMDYASDVVIYDVKRKQIVSSPLLSSATAFETFPTFSPDGRTLYFCSADSVSIPGKYDQVKYSLCSIGFDADTRSFGSKADTLYNARRAGKSVSFPRVSPDGKFLMFTLSAYGNFSIWHKDADLYLAHLHTNQIRPLSALNSNDVESYHSWSSNSHWVVFSSRRTDGLYTRPFIAYIDEEGKAHKPLLLPQKEKDHYTFLMKSYNIPEFISGKVNTSAYDISRTARKEKGTDITYSLQ</sequence>
<gene>
    <name evidence="3" type="ORF">ERS852462_03304</name>
    <name evidence="4" type="ORF">GAP55_02960</name>
</gene>
<dbReference type="Gene3D" id="2.120.10.30">
    <property type="entry name" value="TolB, C-terminal domain"/>
    <property type="match status" value="2"/>
</dbReference>